<evidence type="ECO:0000313" key="3">
    <source>
        <dbReference type="Proteomes" id="UP000004129"/>
    </source>
</evidence>
<proteinExistence type="predicted"/>
<dbReference type="AlphaFoldDB" id="G5GM33"/>
<dbReference type="Proteomes" id="UP000004129">
    <property type="component" value="Unassembled WGS sequence"/>
</dbReference>
<evidence type="ECO:0000256" key="1">
    <source>
        <dbReference type="SAM" id="Coils"/>
    </source>
</evidence>
<reference evidence="2 3" key="1">
    <citation type="submission" date="2011-08" db="EMBL/GenBank/DDBJ databases">
        <title>The Genome Sequence of Selenomonas infelix ATCC 43532.</title>
        <authorList>
            <consortium name="The Broad Institute Genome Sequencing Platform"/>
            <person name="Earl A."/>
            <person name="Ward D."/>
            <person name="Feldgarden M."/>
            <person name="Gevers D."/>
            <person name="Izard J."/>
            <person name="Blanton J.M."/>
            <person name="Baranova O.V."/>
            <person name="Dewhirst F.E."/>
            <person name="Young S.K."/>
            <person name="Zeng Q."/>
            <person name="Gargeya S."/>
            <person name="Fitzgerald M."/>
            <person name="Haas B."/>
            <person name="Abouelleil A."/>
            <person name="Alvarado L."/>
            <person name="Arachchi H.M."/>
            <person name="Berlin A."/>
            <person name="Brown A."/>
            <person name="Chapman S.B."/>
            <person name="Chen Z."/>
            <person name="Dunbar C."/>
            <person name="Freedman E."/>
            <person name="Gearin G."/>
            <person name="Gellesch M."/>
            <person name="Goldberg J."/>
            <person name="Griggs A."/>
            <person name="Gujja S."/>
            <person name="Heiman D."/>
            <person name="Howarth C."/>
            <person name="Larson L."/>
            <person name="Lui A."/>
            <person name="MacDonald P.J.P."/>
            <person name="Montmayeur A."/>
            <person name="Murphy C."/>
            <person name="Neiman D."/>
            <person name="Pearson M."/>
            <person name="Priest M."/>
            <person name="Roberts A."/>
            <person name="Saif S."/>
            <person name="Shea T."/>
            <person name="Shenoy N."/>
            <person name="Sisk P."/>
            <person name="Stolte C."/>
            <person name="Sykes S."/>
            <person name="Wortman J."/>
            <person name="Nusbaum C."/>
            <person name="Birren B."/>
        </authorList>
    </citation>
    <scope>NUCLEOTIDE SEQUENCE [LARGE SCALE GENOMIC DNA]</scope>
    <source>
        <strain evidence="2 3">ATCC 43532</strain>
    </source>
</reference>
<evidence type="ECO:0008006" key="4">
    <source>
        <dbReference type="Google" id="ProtNLM"/>
    </source>
</evidence>
<keyword evidence="3" id="KW-1185">Reference proteome</keyword>
<accession>G5GM33</accession>
<keyword evidence="1" id="KW-0175">Coiled coil</keyword>
<dbReference type="PATRIC" id="fig|679201.3.peg.320"/>
<dbReference type="STRING" id="679201.HMPREF9334_00314"/>
<organism evidence="2 3">
    <name type="scientific">Selenomonas infelix ATCC 43532</name>
    <dbReference type="NCBI Taxonomy" id="679201"/>
    <lineage>
        <taxon>Bacteria</taxon>
        <taxon>Bacillati</taxon>
        <taxon>Bacillota</taxon>
        <taxon>Negativicutes</taxon>
        <taxon>Selenomonadales</taxon>
        <taxon>Selenomonadaceae</taxon>
        <taxon>Selenomonas</taxon>
    </lineage>
</organism>
<dbReference type="EMBL" id="ACZM01000003">
    <property type="protein sequence ID" value="EHG22278.1"/>
    <property type="molecule type" value="Genomic_DNA"/>
</dbReference>
<comment type="caution">
    <text evidence="2">The sequence shown here is derived from an EMBL/GenBank/DDBJ whole genome shotgun (WGS) entry which is preliminary data.</text>
</comment>
<dbReference type="OrthoDB" id="3242975at2"/>
<gene>
    <name evidence="2" type="ORF">HMPREF9334_00314</name>
</gene>
<dbReference type="SUPFAM" id="SSF88659">
    <property type="entry name" value="Sigma3 and sigma4 domains of RNA polymerase sigma factors"/>
    <property type="match status" value="1"/>
</dbReference>
<protein>
    <recommendedName>
        <fullName evidence="4">RNA polymerase sigma-70 region 4 domain-containing protein</fullName>
    </recommendedName>
</protein>
<dbReference type="eggNOG" id="ENOG503373V">
    <property type="taxonomic scope" value="Bacteria"/>
</dbReference>
<dbReference type="HOGENOM" id="CLU_144718_1_1_9"/>
<name>G5GM33_9FIRM</name>
<feature type="coiled-coil region" evidence="1">
    <location>
        <begin position="3"/>
        <end position="37"/>
    </location>
</feature>
<evidence type="ECO:0000313" key="2">
    <source>
        <dbReference type="EMBL" id="EHG22278.1"/>
    </source>
</evidence>
<dbReference type="RefSeq" id="WP_006691765.1">
    <property type="nucleotide sequence ID" value="NZ_JH376797.1"/>
</dbReference>
<dbReference type="InterPro" id="IPR013324">
    <property type="entry name" value="RNA_pol_sigma_r3/r4-like"/>
</dbReference>
<sequence length="136" mass="15777">MTAKEYLRHIRDAESDLRSAEADYQRARDDVMNLKAIEYDKDKVSNSHIGDLSDAIAALEKYAERVNAKWDELIAMREEAKERIGEIADGRYREVLMRRYIWGESWEYIAVGMGYSFRQVTRLHGGALRAIAEKMS</sequence>